<sequence>MTTLFYILGYLAVVGFICLAYLKIKAYMAASPLHVRWELYPVPHEGPKATYGGSFMEEKDWWTKPRHISHWGDIKGILVEVLFLHATLEHNQKLWFRTYPFHVGMYMLMGGTIIVVLSVIAQLCGLDPQGGVMAFVGNVISAVVLLGSFCIVGGGIALIQRRREDEGLKKYTTPEHYLNLGAFVLFGLLSLAAWTFNPSYFELARTFIYNLFTFNFQPLPSVFFTLNLLVGFFLLIWIPVTNMGHLIMKYFMYHDIRWGDEPTNYSEKNKQKISEMLKYDVTWSADHIAGDGSPKTWVDVATTNPAAPKKED</sequence>
<organism evidence="9 10">
    <name type="scientific">Desulfovibrio fairfieldensis</name>
    <dbReference type="NCBI Taxonomy" id="44742"/>
    <lineage>
        <taxon>Bacteria</taxon>
        <taxon>Pseudomonadati</taxon>
        <taxon>Thermodesulfobacteriota</taxon>
        <taxon>Desulfovibrionia</taxon>
        <taxon>Desulfovibrionales</taxon>
        <taxon>Desulfovibrionaceae</taxon>
        <taxon>Desulfovibrio</taxon>
    </lineage>
</organism>
<feature type="transmembrane region" description="Helical" evidence="7">
    <location>
        <begin position="221"/>
        <end position="240"/>
    </location>
</feature>
<dbReference type="InterPro" id="IPR023234">
    <property type="entry name" value="NarG-like_domain"/>
</dbReference>
<dbReference type="AlphaFoldDB" id="A0A0X8JI79"/>
<comment type="subcellular location">
    <subcellularLocation>
        <location evidence="1">Cell membrane</location>
        <topology evidence="1">Multi-pass membrane protein</topology>
    </subcellularLocation>
</comment>
<keyword evidence="2" id="KW-1003">Cell membrane</keyword>
<dbReference type="Gene3D" id="1.20.950.20">
    <property type="entry name" value="Transmembrane di-heme cytochromes, Chain C"/>
    <property type="match status" value="1"/>
</dbReference>
<feature type="transmembrane region" description="Helical" evidence="7">
    <location>
        <begin position="180"/>
        <end position="201"/>
    </location>
</feature>
<protein>
    <submittedName>
        <fullName evidence="9">Nitrate reductase</fullName>
    </submittedName>
</protein>
<keyword evidence="5" id="KW-0560">Oxidoreductase</keyword>
<feature type="transmembrane region" description="Helical" evidence="7">
    <location>
        <begin position="6"/>
        <end position="24"/>
    </location>
</feature>
<feature type="transmembrane region" description="Helical" evidence="7">
    <location>
        <begin position="135"/>
        <end position="159"/>
    </location>
</feature>
<evidence type="ECO:0000259" key="8">
    <source>
        <dbReference type="Pfam" id="PF02665"/>
    </source>
</evidence>
<dbReference type="STRING" id="44742.AXF13_03695"/>
<dbReference type="SUPFAM" id="SSF103501">
    <property type="entry name" value="Respiratory nitrate reductase 1 gamma chain"/>
    <property type="match status" value="1"/>
</dbReference>
<dbReference type="Pfam" id="PF02665">
    <property type="entry name" value="Nitrate_red_gam"/>
    <property type="match status" value="1"/>
</dbReference>
<evidence type="ECO:0000313" key="10">
    <source>
        <dbReference type="Proteomes" id="UP000069241"/>
    </source>
</evidence>
<reference evidence="10" key="1">
    <citation type="submission" date="2016-02" db="EMBL/GenBank/DDBJ databases">
        <authorList>
            <person name="Holder M.E."/>
            <person name="Ajami N.J."/>
            <person name="Petrosino J.F."/>
        </authorList>
    </citation>
    <scope>NUCLEOTIDE SEQUENCE [LARGE SCALE GENOMIC DNA]</scope>
    <source>
        <strain evidence="10">CCUG 45958</strain>
    </source>
</reference>
<feature type="domain" description="NarG-like" evidence="8">
    <location>
        <begin position="89"/>
        <end position="253"/>
    </location>
</feature>
<evidence type="ECO:0000256" key="4">
    <source>
        <dbReference type="ARBA" id="ARBA00022989"/>
    </source>
</evidence>
<feature type="transmembrane region" description="Helical" evidence="7">
    <location>
        <begin position="103"/>
        <end position="123"/>
    </location>
</feature>
<dbReference type="GO" id="GO:0005886">
    <property type="term" value="C:plasma membrane"/>
    <property type="evidence" value="ECO:0007669"/>
    <property type="project" value="UniProtKB-SubCell"/>
</dbReference>
<keyword evidence="10" id="KW-1185">Reference proteome</keyword>
<accession>A0A0X8JI79</accession>
<dbReference type="Proteomes" id="UP000069241">
    <property type="component" value="Chromosome"/>
</dbReference>
<gene>
    <name evidence="9" type="ORF">AXF13_03695</name>
</gene>
<evidence type="ECO:0000256" key="5">
    <source>
        <dbReference type="ARBA" id="ARBA00023002"/>
    </source>
</evidence>
<evidence type="ECO:0000256" key="6">
    <source>
        <dbReference type="ARBA" id="ARBA00023136"/>
    </source>
</evidence>
<proteinExistence type="predicted"/>
<evidence type="ECO:0000313" key="9">
    <source>
        <dbReference type="EMBL" id="AMD89288.1"/>
    </source>
</evidence>
<dbReference type="GO" id="GO:0016491">
    <property type="term" value="F:oxidoreductase activity"/>
    <property type="evidence" value="ECO:0007669"/>
    <property type="project" value="UniProtKB-KW"/>
</dbReference>
<keyword evidence="6 7" id="KW-0472">Membrane</keyword>
<evidence type="ECO:0000256" key="2">
    <source>
        <dbReference type="ARBA" id="ARBA00022475"/>
    </source>
</evidence>
<dbReference type="EMBL" id="CP014229">
    <property type="protein sequence ID" value="AMD89288.1"/>
    <property type="molecule type" value="Genomic_DNA"/>
</dbReference>
<dbReference type="RefSeq" id="WP_062251697.1">
    <property type="nucleotide sequence ID" value="NZ_CP014229.1"/>
</dbReference>
<evidence type="ECO:0000256" key="1">
    <source>
        <dbReference type="ARBA" id="ARBA00004651"/>
    </source>
</evidence>
<evidence type="ECO:0000256" key="3">
    <source>
        <dbReference type="ARBA" id="ARBA00022692"/>
    </source>
</evidence>
<keyword evidence="4 7" id="KW-1133">Transmembrane helix</keyword>
<keyword evidence="3 7" id="KW-0812">Transmembrane</keyword>
<dbReference type="InterPro" id="IPR036197">
    <property type="entry name" value="NarG-like_sf"/>
</dbReference>
<dbReference type="KEGG" id="dfi:AXF13_03695"/>
<evidence type="ECO:0000256" key="7">
    <source>
        <dbReference type="SAM" id="Phobius"/>
    </source>
</evidence>
<name>A0A0X8JI79_9BACT</name>